<dbReference type="OrthoDB" id="119432at2"/>
<evidence type="ECO:0000313" key="4">
    <source>
        <dbReference type="EMBL" id="AFM39304.1"/>
    </source>
</evidence>
<dbReference type="Pfam" id="PF05163">
    <property type="entry name" value="DinB"/>
    <property type="match status" value="1"/>
</dbReference>
<dbReference type="HOGENOM" id="CLU_1746178_0_0_9"/>
<keyword evidence="5" id="KW-1185">Reference proteome</keyword>
<name>I4D0I0_DESAJ</name>
<evidence type="ECO:0000256" key="3">
    <source>
        <dbReference type="PIRSR" id="PIRSR607837-1"/>
    </source>
</evidence>
<feature type="binding site" evidence="3">
    <location>
        <position position="131"/>
    </location>
    <ligand>
        <name>a divalent metal cation</name>
        <dbReference type="ChEBI" id="CHEBI:60240"/>
    </ligand>
</feature>
<dbReference type="InterPro" id="IPR007837">
    <property type="entry name" value="DinB"/>
</dbReference>
<feature type="binding site" evidence="3">
    <location>
        <position position="127"/>
    </location>
    <ligand>
        <name>a divalent metal cation</name>
        <dbReference type="ChEBI" id="CHEBI:60240"/>
    </ligand>
</feature>
<evidence type="ECO:0000256" key="2">
    <source>
        <dbReference type="ARBA" id="ARBA00022723"/>
    </source>
</evidence>
<gene>
    <name evidence="4" type="ordered locus">Desaci_0230</name>
</gene>
<proteinExistence type="inferred from homology"/>
<sequence>MFTSIAVFLETWKKESESTLRILKALTDNSLEQRVTKEDRTLGRLAWHIATTIPEMMSKTGLAFEDFKEDAPVPNSVNDIVNYYVNVNKQMKMGIIDQWNDQTLLEVRNMYGENWTITMVLDSLVNHQIHHRGQMTVLMRQAGLKVPGIYGPAREDWSQFGMEPPLI</sequence>
<dbReference type="eggNOG" id="COG2318">
    <property type="taxonomic scope" value="Bacteria"/>
</dbReference>
<dbReference type="STRING" id="646529.Desaci_0230"/>
<feature type="binding site" evidence="3">
    <location>
        <position position="48"/>
    </location>
    <ligand>
        <name>a divalent metal cation</name>
        <dbReference type="ChEBI" id="CHEBI:60240"/>
    </ligand>
</feature>
<dbReference type="SUPFAM" id="SSF109854">
    <property type="entry name" value="DinB/YfiT-like putative metalloenzymes"/>
    <property type="match status" value="1"/>
</dbReference>
<dbReference type="KEGG" id="dai:Desaci_0230"/>
<keyword evidence="2 3" id="KW-0479">Metal-binding</keyword>
<dbReference type="InterPro" id="IPR034660">
    <property type="entry name" value="DinB/YfiT-like"/>
</dbReference>
<accession>I4D0I0</accession>
<protein>
    <recommendedName>
        <fullName evidence="6">DinB family protein</fullName>
    </recommendedName>
</protein>
<reference evidence="4 5" key="1">
    <citation type="journal article" date="2012" name="J. Bacteriol.">
        <title>Complete genome sequences of Desulfosporosinus orientis DSM765T, Desulfosporosinus youngiae DSM17734T, Desulfosporosinus meridiei DSM13257T, and Desulfosporosinus acidiphilus DSM22704T.</title>
        <authorList>
            <person name="Pester M."/>
            <person name="Brambilla E."/>
            <person name="Alazard D."/>
            <person name="Rattei T."/>
            <person name="Weinmaier T."/>
            <person name="Han J."/>
            <person name="Lucas S."/>
            <person name="Lapidus A."/>
            <person name="Cheng J.F."/>
            <person name="Goodwin L."/>
            <person name="Pitluck S."/>
            <person name="Peters L."/>
            <person name="Ovchinnikova G."/>
            <person name="Teshima H."/>
            <person name="Detter J.C."/>
            <person name="Han C.S."/>
            <person name="Tapia R."/>
            <person name="Land M.L."/>
            <person name="Hauser L."/>
            <person name="Kyrpides N.C."/>
            <person name="Ivanova N.N."/>
            <person name="Pagani I."/>
            <person name="Huntmann M."/>
            <person name="Wei C.L."/>
            <person name="Davenport K.W."/>
            <person name="Daligault H."/>
            <person name="Chain P.S."/>
            <person name="Chen A."/>
            <person name="Mavromatis K."/>
            <person name="Markowitz V."/>
            <person name="Szeto E."/>
            <person name="Mikhailova N."/>
            <person name="Pati A."/>
            <person name="Wagner M."/>
            <person name="Woyke T."/>
            <person name="Ollivier B."/>
            <person name="Klenk H.P."/>
            <person name="Spring S."/>
            <person name="Loy A."/>
        </authorList>
    </citation>
    <scope>NUCLEOTIDE SEQUENCE [LARGE SCALE GENOMIC DNA]</scope>
    <source>
        <strain evidence="5">DSM 22704 / JCM 16185 / SJ4</strain>
    </source>
</reference>
<dbReference type="AlphaFoldDB" id="I4D0I0"/>
<evidence type="ECO:0008006" key="6">
    <source>
        <dbReference type="Google" id="ProtNLM"/>
    </source>
</evidence>
<dbReference type="RefSeq" id="WP_014825319.1">
    <property type="nucleotide sequence ID" value="NC_018068.1"/>
</dbReference>
<dbReference type="Gene3D" id="1.20.120.450">
    <property type="entry name" value="dinb family like domain"/>
    <property type="match status" value="1"/>
</dbReference>
<comment type="similarity">
    <text evidence="1">Belongs to the DinB family.</text>
</comment>
<dbReference type="GO" id="GO:0046872">
    <property type="term" value="F:metal ion binding"/>
    <property type="evidence" value="ECO:0007669"/>
    <property type="project" value="UniProtKB-KW"/>
</dbReference>
<dbReference type="Proteomes" id="UP000002892">
    <property type="component" value="Chromosome"/>
</dbReference>
<evidence type="ECO:0000313" key="5">
    <source>
        <dbReference type="Proteomes" id="UP000002892"/>
    </source>
</evidence>
<organism evidence="4 5">
    <name type="scientific">Desulfosporosinus acidiphilus (strain DSM 22704 / JCM 16185 / SJ4)</name>
    <dbReference type="NCBI Taxonomy" id="646529"/>
    <lineage>
        <taxon>Bacteria</taxon>
        <taxon>Bacillati</taxon>
        <taxon>Bacillota</taxon>
        <taxon>Clostridia</taxon>
        <taxon>Eubacteriales</taxon>
        <taxon>Desulfitobacteriaceae</taxon>
        <taxon>Desulfosporosinus</taxon>
    </lineage>
</organism>
<dbReference type="EMBL" id="CP003639">
    <property type="protein sequence ID" value="AFM39304.1"/>
    <property type="molecule type" value="Genomic_DNA"/>
</dbReference>
<evidence type="ECO:0000256" key="1">
    <source>
        <dbReference type="ARBA" id="ARBA00008635"/>
    </source>
</evidence>